<keyword evidence="3" id="KW-1185">Reference proteome</keyword>
<dbReference type="Pfam" id="PF20133">
    <property type="entry name" value="HHL1-like"/>
    <property type="match status" value="1"/>
</dbReference>
<dbReference type="PANTHER" id="PTHR48191:SF2">
    <property type="entry name" value="PROTEIN HHL1, CHLOROPLASTIC"/>
    <property type="match status" value="1"/>
</dbReference>
<sequence>MQTTALTAPCSCSHSNVAANLRKSSFLKGTRLCVATAPACPPQKRARQLQVNAGKGKGKQSMRGGGAPQQPQVPPTPPVDPDNAEFVLFVRSKKLPQWLPLSIVKGGSQANVLVKSLESEWGKKVFGKTLVRNLAAVVYQDQPQMEKMIRTQFPPLKNATEFEYGFKVRDKSNPKNWYVAEDITIFPAKEELGTTVVDNVRSFFQGKLQEAKRGY</sequence>
<name>A0AAW1PX06_9CHLO</name>
<dbReference type="AlphaFoldDB" id="A0AAW1PX06"/>
<organism evidence="2 3">
    <name type="scientific">[Myrmecia] bisecta</name>
    <dbReference type="NCBI Taxonomy" id="41462"/>
    <lineage>
        <taxon>Eukaryota</taxon>
        <taxon>Viridiplantae</taxon>
        <taxon>Chlorophyta</taxon>
        <taxon>core chlorophytes</taxon>
        <taxon>Trebouxiophyceae</taxon>
        <taxon>Trebouxiales</taxon>
        <taxon>Trebouxiaceae</taxon>
        <taxon>Myrmecia</taxon>
    </lineage>
</organism>
<proteinExistence type="predicted"/>
<evidence type="ECO:0000313" key="2">
    <source>
        <dbReference type="EMBL" id="KAK9818246.1"/>
    </source>
</evidence>
<evidence type="ECO:0000256" key="1">
    <source>
        <dbReference type="SAM" id="MobiDB-lite"/>
    </source>
</evidence>
<feature type="compositionally biased region" description="Pro residues" evidence="1">
    <location>
        <begin position="71"/>
        <end position="80"/>
    </location>
</feature>
<comment type="caution">
    <text evidence="2">The sequence shown here is derived from an EMBL/GenBank/DDBJ whole genome shotgun (WGS) entry which is preliminary data.</text>
</comment>
<dbReference type="Proteomes" id="UP001489004">
    <property type="component" value="Unassembled WGS sequence"/>
</dbReference>
<dbReference type="EMBL" id="JALJOR010000004">
    <property type="protein sequence ID" value="KAK9818246.1"/>
    <property type="molecule type" value="Genomic_DNA"/>
</dbReference>
<accession>A0AAW1PX06</accession>
<feature type="region of interest" description="Disordered" evidence="1">
    <location>
        <begin position="44"/>
        <end position="80"/>
    </location>
</feature>
<dbReference type="PANTHER" id="PTHR48191">
    <property type="entry name" value="PROTEIN HHL1 CHLOROPLASTIC"/>
    <property type="match status" value="1"/>
</dbReference>
<protein>
    <submittedName>
        <fullName evidence="2">Uncharacterized protein</fullName>
    </submittedName>
</protein>
<evidence type="ECO:0000313" key="3">
    <source>
        <dbReference type="Proteomes" id="UP001489004"/>
    </source>
</evidence>
<dbReference type="InterPro" id="IPR045388">
    <property type="entry name" value="HHL1-like"/>
</dbReference>
<reference evidence="2 3" key="1">
    <citation type="journal article" date="2024" name="Nat. Commun.">
        <title>Phylogenomics reveals the evolutionary origins of lichenization in chlorophyte algae.</title>
        <authorList>
            <person name="Puginier C."/>
            <person name="Libourel C."/>
            <person name="Otte J."/>
            <person name="Skaloud P."/>
            <person name="Haon M."/>
            <person name="Grisel S."/>
            <person name="Petersen M."/>
            <person name="Berrin J.G."/>
            <person name="Delaux P.M."/>
            <person name="Dal Grande F."/>
            <person name="Keller J."/>
        </authorList>
    </citation>
    <scope>NUCLEOTIDE SEQUENCE [LARGE SCALE GENOMIC DNA]</scope>
    <source>
        <strain evidence="2 3">SAG 2043</strain>
    </source>
</reference>
<gene>
    <name evidence="2" type="ORF">WJX72_009453</name>
</gene>